<organism evidence="1 2">
    <name type="scientific">Danionella cerebrum</name>
    <dbReference type="NCBI Taxonomy" id="2873325"/>
    <lineage>
        <taxon>Eukaryota</taxon>
        <taxon>Metazoa</taxon>
        <taxon>Chordata</taxon>
        <taxon>Craniata</taxon>
        <taxon>Vertebrata</taxon>
        <taxon>Euteleostomi</taxon>
        <taxon>Actinopterygii</taxon>
        <taxon>Neopterygii</taxon>
        <taxon>Teleostei</taxon>
        <taxon>Ostariophysi</taxon>
        <taxon>Cypriniformes</taxon>
        <taxon>Danionidae</taxon>
        <taxon>Danioninae</taxon>
        <taxon>Danionella</taxon>
    </lineage>
</organism>
<reference evidence="1 2" key="1">
    <citation type="journal article" date="2019" name="Sci. Data">
        <title>Hybrid genome assembly and annotation of Danionella translucida.</title>
        <authorList>
            <person name="Kadobianskyi M."/>
            <person name="Schulze L."/>
            <person name="Schuelke M."/>
            <person name="Judkewitz B."/>
        </authorList>
    </citation>
    <scope>NUCLEOTIDE SEQUENCE [LARGE SCALE GENOMIC DNA]</scope>
    <source>
        <strain evidence="1 2">Bolton</strain>
    </source>
</reference>
<dbReference type="Proteomes" id="UP000316079">
    <property type="component" value="Unassembled WGS sequence"/>
</dbReference>
<protein>
    <submittedName>
        <fullName evidence="1">Uncharacterized protein</fullName>
    </submittedName>
</protein>
<comment type="caution">
    <text evidence="1">The sequence shown here is derived from an EMBL/GenBank/DDBJ whole genome shotgun (WGS) entry which is preliminary data.</text>
</comment>
<name>A0A553Q7R1_9TELE</name>
<sequence length="88" mass="9296">MTFRVSGGIAPERELLRNCSIPSAAVAMGTMQMGGVKKEGREMHSSTQSSPVFFLSVSKQSESRPLCGGLRRTVTLRGGPCVPSGTPL</sequence>
<accession>A0A553Q7R1</accession>
<dbReference type="EMBL" id="SRMA01026255">
    <property type="protein sequence ID" value="TRY85962.1"/>
    <property type="molecule type" value="Genomic_DNA"/>
</dbReference>
<proteinExistence type="predicted"/>
<evidence type="ECO:0000313" key="2">
    <source>
        <dbReference type="Proteomes" id="UP000316079"/>
    </source>
</evidence>
<dbReference type="AlphaFoldDB" id="A0A553Q7R1"/>
<keyword evidence="2" id="KW-1185">Reference proteome</keyword>
<gene>
    <name evidence="1" type="ORF">DNTS_032720</name>
</gene>
<evidence type="ECO:0000313" key="1">
    <source>
        <dbReference type="EMBL" id="TRY85962.1"/>
    </source>
</evidence>